<evidence type="ECO:0000313" key="4">
    <source>
        <dbReference type="Proteomes" id="UP000255284"/>
    </source>
</evidence>
<dbReference type="EMBL" id="UGGQ01000006">
    <property type="protein sequence ID" value="STO16759.1"/>
    <property type="molecule type" value="Genomic_DNA"/>
</dbReference>
<gene>
    <name evidence="3" type="ORF">NCTC11819_01333</name>
</gene>
<dbReference type="AlphaFoldDB" id="A0A8G2M6T6"/>
<dbReference type="SMART" id="SM00530">
    <property type="entry name" value="HTH_XRE"/>
    <property type="match status" value="1"/>
</dbReference>
<dbReference type="CDD" id="cd00093">
    <property type="entry name" value="HTH_XRE"/>
    <property type="match status" value="1"/>
</dbReference>
<dbReference type="PROSITE" id="PS50943">
    <property type="entry name" value="HTH_CROC1"/>
    <property type="match status" value="1"/>
</dbReference>
<comment type="caution">
    <text evidence="3">The sequence shown here is derived from an EMBL/GenBank/DDBJ whole genome shotgun (WGS) entry which is preliminary data.</text>
</comment>
<accession>A0A8G2M6T6</accession>
<sequence length="181" mass="19826">MSENEERALFLLARGQVKRDREMIRQLVKIRKSRESEGLTQKEVAARMGSDQGFVSRFESLETNPNLRTIRAYALAVGAEINYEVYPANCASLTQPSTDSAVPGLTTAPKMSPTAAVSDAPDDTPAPAAMAVSPTLTPLETLSYQVSTSGYQEEPHSYQSQPWPKFTIQSVPAGFQCLREV</sequence>
<dbReference type="GO" id="GO:0003677">
    <property type="term" value="F:DNA binding"/>
    <property type="evidence" value="ECO:0007669"/>
    <property type="project" value="InterPro"/>
</dbReference>
<evidence type="ECO:0000256" key="1">
    <source>
        <dbReference type="SAM" id="MobiDB-lite"/>
    </source>
</evidence>
<name>A0A8G2M6T6_9ACTO</name>
<dbReference type="Gene3D" id="1.10.260.40">
    <property type="entry name" value="lambda repressor-like DNA-binding domains"/>
    <property type="match status" value="1"/>
</dbReference>
<dbReference type="InterPro" id="IPR001387">
    <property type="entry name" value="Cro/C1-type_HTH"/>
</dbReference>
<dbReference type="InterPro" id="IPR010982">
    <property type="entry name" value="Lambda_DNA-bd_dom_sf"/>
</dbReference>
<evidence type="ECO:0000259" key="2">
    <source>
        <dbReference type="PROSITE" id="PS50943"/>
    </source>
</evidence>
<reference evidence="3 4" key="1">
    <citation type="submission" date="2018-06" db="EMBL/GenBank/DDBJ databases">
        <authorList>
            <consortium name="Pathogen Informatics"/>
            <person name="Doyle S."/>
        </authorList>
    </citation>
    <scope>NUCLEOTIDE SEQUENCE [LARGE SCALE GENOMIC DNA]</scope>
    <source>
        <strain evidence="3 4">NCTC11819</strain>
    </source>
</reference>
<feature type="compositionally biased region" description="Low complexity" evidence="1">
    <location>
        <begin position="112"/>
        <end position="122"/>
    </location>
</feature>
<dbReference type="Proteomes" id="UP000255284">
    <property type="component" value="Unassembled WGS sequence"/>
</dbReference>
<protein>
    <submittedName>
        <fullName evidence="3">Helix-turn-helix</fullName>
    </submittedName>
</protein>
<dbReference type="Pfam" id="PF01381">
    <property type="entry name" value="HTH_3"/>
    <property type="match status" value="1"/>
</dbReference>
<dbReference type="GeneID" id="61168600"/>
<organism evidence="3 4">
    <name type="scientific">Mobiluncus mulieris</name>
    <dbReference type="NCBI Taxonomy" id="2052"/>
    <lineage>
        <taxon>Bacteria</taxon>
        <taxon>Bacillati</taxon>
        <taxon>Actinomycetota</taxon>
        <taxon>Actinomycetes</taxon>
        <taxon>Actinomycetales</taxon>
        <taxon>Actinomycetaceae</taxon>
        <taxon>Mobiluncus</taxon>
    </lineage>
</organism>
<proteinExistence type="predicted"/>
<dbReference type="RefSeq" id="WP_004018537.1">
    <property type="nucleotide sequence ID" value="NZ_CAMPUA010000029.1"/>
</dbReference>
<feature type="region of interest" description="Disordered" evidence="1">
    <location>
        <begin position="98"/>
        <end position="122"/>
    </location>
</feature>
<feature type="domain" description="HTH cro/C1-type" evidence="2">
    <location>
        <begin position="30"/>
        <end position="85"/>
    </location>
</feature>
<evidence type="ECO:0000313" key="3">
    <source>
        <dbReference type="EMBL" id="STO16759.1"/>
    </source>
</evidence>
<dbReference type="SUPFAM" id="SSF47413">
    <property type="entry name" value="lambda repressor-like DNA-binding domains"/>
    <property type="match status" value="1"/>
</dbReference>